<feature type="region of interest" description="Disordered" evidence="1">
    <location>
        <begin position="1"/>
        <end position="80"/>
    </location>
</feature>
<dbReference type="GO" id="GO:0016874">
    <property type="term" value="F:ligase activity"/>
    <property type="evidence" value="ECO:0007669"/>
    <property type="project" value="UniProtKB-KW"/>
</dbReference>
<evidence type="ECO:0000313" key="2">
    <source>
        <dbReference type="EMBL" id="JAG19355.1"/>
    </source>
</evidence>
<evidence type="ECO:0000256" key="1">
    <source>
        <dbReference type="SAM" id="MobiDB-lite"/>
    </source>
</evidence>
<keyword evidence="2" id="KW-0436">Ligase</keyword>
<reference evidence="2" key="2">
    <citation type="submission" date="2014-07" db="EMBL/GenBank/DDBJ databases">
        <authorList>
            <person name="Hull J."/>
        </authorList>
    </citation>
    <scope>NUCLEOTIDE SEQUENCE</scope>
</reference>
<gene>
    <name evidence="2" type="primary">pheS_3</name>
    <name evidence="2" type="ORF">CM83_28958</name>
</gene>
<dbReference type="AlphaFoldDB" id="A0A0A9XQH4"/>
<proteinExistence type="predicted"/>
<name>A0A0A9XQH4_LYGHE</name>
<accession>A0A0A9XQH4</accession>
<feature type="compositionally biased region" description="Basic and acidic residues" evidence="1">
    <location>
        <begin position="22"/>
        <end position="31"/>
    </location>
</feature>
<protein>
    <submittedName>
        <fullName evidence="2">Phenylalanine--tRNA ligase alpha subunit</fullName>
    </submittedName>
</protein>
<reference evidence="2" key="1">
    <citation type="journal article" date="2014" name="PLoS ONE">
        <title>Transcriptome-Based Identification of ABC Transporters in the Western Tarnished Plant Bug Lygus hesperus.</title>
        <authorList>
            <person name="Hull J.J."/>
            <person name="Chaney K."/>
            <person name="Geib S.M."/>
            <person name="Fabrick J.A."/>
            <person name="Brent C.S."/>
            <person name="Walsh D."/>
            <person name="Lavine L.C."/>
        </authorList>
    </citation>
    <scope>NUCLEOTIDE SEQUENCE</scope>
</reference>
<organism evidence="2">
    <name type="scientific">Lygus hesperus</name>
    <name type="common">Western plant bug</name>
    <dbReference type="NCBI Taxonomy" id="30085"/>
    <lineage>
        <taxon>Eukaryota</taxon>
        <taxon>Metazoa</taxon>
        <taxon>Ecdysozoa</taxon>
        <taxon>Arthropoda</taxon>
        <taxon>Hexapoda</taxon>
        <taxon>Insecta</taxon>
        <taxon>Pterygota</taxon>
        <taxon>Neoptera</taxon>
        <taxon>Paraneoptera</taxon>
        <taxon>Hemiptera</taxon>
        <taxon>Heteroptera</taxon>
        <taxon>Panheteroptera</taxon>
        <taxon>Cimicomorpha</taxon>
        <taxon>Miridae</taxon>
        <taxon>Mirini</taxon>
        <taxon>Lygus</taxon>
    </lineage>
</organism>
<sequence length="130" mass="13543">MVDSNVSPSPAIVATPTPDAGVKQDFKKARVSESSSKIPPTVSIMAEQPEIIATDKAGSLGTMEEKPTIPTSKTETSQKLNDRKIAESTMIGSRSLASQASVNAGGVTGQSQPIAVVSSGRSTTCWCKYD</sequence>
<dbReference type="EMBL" id="GBHO01024249">
    <property type="protein sequence ID" value="JAG19355.1"/>
    <property type="molecule type" value="Transcribed_RNA"/>
</dbReference>
<feature type="compositionally biased region" description="Polar residues" evidence="1">
    <location>
        <begin position="69"/>
        <end position="79"/>
    </location>
</feature>